<feature type="domain" description="Radical SAM core" evidence="4">
    <location>
        <begin position="1"/>
        <end position="229"/>
    </location>
</feature>
<dbReference type="GO" id="GO:0004109">
    <property type="term" value="F:coproporphyrinogen oxidase activity"/>
    <property type="evidence" value="ECO:0007669"/>
    <property type="project" value="InterPro"/>
</dbReference>
<dbReference type="GO" id="GO:0046872">
    <property type="term" value="F:metal ion binding"/>
    <property type="evidence" value="ECO:0007669"/>
    <property type="project" value="UniProtKB-UniRule"/>
</dbReference>
<sequence>MAIEALYLHIPFCHAKCAYCDFDSRALCGAALDAAAEACVGALFQRIDAFGARGALDAVRTVYIGGGTPTALGDRLPLLVRRVRRWCAPEELTCEANPESFTAGLARELGRAGVTRISLGVQSLDDAELRQIGRIHTADEARAAVRRARQAGFDVSLDLMCGLPHQTPESWQRTVEGALALEAGHISVYPLTLEEGTPLARRVERGELPEPDEDFQAQCMEAAREAFLRAGFQPYEVASYARPGKACAHNIAYWTGVGYLGIGRSAAGMLSAGEFAGLADLFCGIEPAAGAARVRLVQRDDAGTRFEAECLTAREAVAEDLMLAMRMTAGAGSDLVERARAAFGPAFDRAAATACAEGLAAWDAVTGALASTERGWLMGNELFGLMWGLAGEN</sequence>
<evidence type="ECO:0000259" key="4">
    <source>
        <dbReference type="PROSITE" id="PS51918"/>
    </source>
</evidence>
<keyword evidence="3" id="KW-0143">Chaperone</keyword>
<dbReference type="SFLD" id="SFLDF00562">
    <property type="entry name" value="HemN-like__clustered_with_heat"/>
    <property type="match status" value="1"/>
</dbReference>
<dbReference type="RefSeq" id="WP_094335129.1">
    <property type="nucleotide sequence ID" value="NZ_NFIE01000005.1"/>
</dbReference>
<evidence type="ECO:0000256" key="2">
    <source>
        <dbReference type="ARBA" id="ARBA00017228"/>
    </source>
</evidence>
<dbReference type="SMART" id="SM00729">
    <property type="entry name" value="Elp3"/>
    <property type="match status" value="1"/>
</dbReference>
<protein>
    <recommendedName>
        <fullName evidence="2 3">Heme chaperone HemW</fullName>
    </recommendedName>
</protein>
<dbReference type="Gene3D" id="3.30.750.200">
    <property type="match status" value="1"/>
</dbReference>
<dbReference type="NCBIfam" id="TIGR00539">
    <property type="entry name" value="hemN_rel"/>
    <property type="match status" value="1"/>
</dbReference>
<dbReference type="Pfam" id="PF04055">
    <property type="entry name" value="Radical_SAM"/>
    <property type="match status" value="1"/>
</dbReference>
<reference evidence="6" key="1">
    <citation type="submission" date="2017-04" db="EMBL/GenBank/DDBJ databases">
        <title>Function of individual gut microbiota members based on whole genome sequencing of pure cultures obtained from chicken caecum.</title>
        <authorList>
            <person name="Medvecky M."/>
            <person name="Cejkova D."/>
            <person name="Polansky O."/>
            <person name="Karasova D."/>
            <person name="Kubasova T."/>
            <person name="Cizek A."/>
            <person name="Rychlik I."/>
        </authorList>
    </citation>
    <scope>NUCLEOTIDE SEQUENCE [LARGE SCALE GENOMIC DNA]</scope>
    <source>
        <strain evidence="6">An5</strain>
    </source>
</reference>
<keyword evidence="3" id="KW-0408">Iron</keyword>
<comment type="caution">
    <text evidence="5">The sequence shown here is derived from an EMBL/GenBank/DDBJ whole genome shotgun (WGS) entry which is preliminary data.</text>
</comment>
<dbReference type="PROSITE" id="PS51918">
    <property type="entry name" value="RADICAL_SAM"/>
    <property type="match status" value="1"/>
</dbReference>
<dbReference type="AlphaFoldDB" id="A0A1Y3XVQ9"/>
<dbReference type="GO" id="GO:0005737">
    <property type="term" value="C:cytoplasm"/>
    <property type="evidence" value="ECO:0007669"/>
    <property type="project" value="UniProtKB-SubCell"/>
</dbReference>
<dbReference type="InterPro" id="IPR034505">
    <property type="entry name" value="Coproporphyrinogen-III_oxidase"/>
</dbReference>
<dbReference type="InterPro" id="IPR007197">
    <property type="entry name" value="rSAM"/>
</dbReference>
<keyword evidence="6" id="KW-1185">Reference proteome</keyword>
<dbReference type="SUPFAM" id="SSF102114">
    <property type="entry name" value="Radical SAM enzymes"/>
    <property type="match status" value="1"/>
</dbReference>
<name>A0A1Y3XVQ9_9ACTN</name>
<keyword evidence="3" id="KW-0349">Heme</keyword>
<dbReference type="SFLD" id="SFLDS00029">
    <property type="entry name" value="Radical_SAM"/>
    <property type="match status" value="1"/>
</dbReference>
<comment type="function">
    <text evidence="3">Probably acts as a heme chaperone, transferring heme to an unknown acceptor. Binds one molecule of heme per monomer, possibly covalently. Binds 1 [4Fe-4S] cluster. The cluster is coordinated with 3 cysteines and an exchangeable S-adenosyl-L-methionine.</text>
</comment>
<evidence type="ECO:0000313" key="6">
    <source>
        <dbReference type="Proteomes" id="UP000195781"/>
    </source>
</evidence>
<dbReference type="CDD" id="cd01335">
    <property type="entry name" value="Radical_SAM"/>
    <property type="match status" value="1"/>
</dbReference>
<dbReference type="OrthoDB" id="9808022at2"/>
<dbReference type="InterPro" id="IPR058240">
    <property type="entry name" value="rSAM_sf"/>
</dbReference>
<keyword evidence="3" id="KW-0411">Iron-sulfur</keyword>
<dbReference type="PANTHER" id="PTHR13932:SF5">
    <property type="entry name" value="RADICAL S-ADENOSYL METHIONINE DOMAIN-CONTAINING PROTEIN 1, MITOCHONDRIAL"/>
    <property type="match status" value="1"/>
</dbReference>
<evidence type="ECO:0000256" key="3">
    <source>
        <dbReference type="RuleBase" id="RU364116"/>
    </source>
</evidence>
<accession>A0A1Y3XVQ9</accession>
<keyword evidence="3" id="KW-0949">S-adenosyl-L-methionine</keyword>
<gene>
    <name evidence="5" type="ORF">B5G02_03025</name>
</gene>
<dbReference type="InterPro" id="IPR004559">
    <property type="entry name" value="HemW-like"/>
</dbReference>
<dbReference type="SFLD" id="SFLDG01065">
    <property type="entry name" value="anaerobic_coproporphyrinogen-I"/>
    <property type="match status" value="1"/>
</dbReference>
<evidence type="ECO:0000313" key="5">
    <source>
        <dbReference type="EMBL" id="OUN89201.1"/>
    </source>
</evidence>
<proteinExistence type="inferred from homology"/>
<dbReference type="Proteomes" id="UP000195781">
    <property type="component" value="Unassembled WGS sequence"/>
</dbReference>
<dbReference type="EMBL" id="NFIE01000005">
    <property type="protein sequence ID" value="OUN89201.1"/>
    <property type="molecule type" value="Genomic_DNA"/>
</dbReference>
<keyword evidence="3" id="KW-0963">Cytoplasm</keyword>
<keyword evidence="3" id="KW-0004">4Fe-4S</keyword>
<dbReference type="SFLD" id="SFLDG01082">
    <property type="entry name" value="B12-binding_domain_containing"/>
    <property type="match status" value="1"/>
</dbReference>
<dbReference type="PANTHER" id="PTHR13932">
    <property type="entry name" value="COPROPORPHYRINIGEN III OXIDASE"/>
    <property type="match status" value="1"/>
</dbReference>
<comment type="subcellular location">
    <subcellularLocation>
        <location evidence="3">Cytoplasm</location>
    </subcellularLocation>
</comment>
<comment type="similarity">
    <text evidence="1">Belongs to the anaerobic coproporphyrinogen-III oxidase family. HemW subfamily.</text>
</comment>
<keyword evidence="3" id="KW-0479">Metal-binding</keyword>
<organism evidence="5 6">
    <name type="scientific">[Collinsella] massiliensis</name>
    <dbReference type="NCBI Taxonomy" id="1232426"/>
    <lineage>
        <taxon>Bacteria</taxon>
        <taxon>Bacillati</taxon>
        <taxon>Actinomycetota</taxon>
        <taxon>Coriobacteriia</taxon>
        <taxon>Coriobacteriales</taxon>
        <taxon>Coriobacteriaceae</taxon>
        <taxon>Enorma</taxon>
    </lineage>
</organism>
<evidence type="ECO:0000256" key="1">
    <source>
        <dbReference type="ARBA" id="ARBA00006100"/>
    </source>
</evidence>
<dbReference type="GO" id="GO:0051539">
    <property type="term" value="F:4 iron, 4 sulfur cluster binding"/>
    <property type="evidence" value="ECO:0007669"/>
    <property type="project" value="UniProtKB-UniRule"/>
</dbReference>
<dbReference type="InterPro" id="IPR006638">
    <property type="entry name" value="Elp3/MiaA/NifB-like_rSAM"/>
</dbReference>
<dbReference type="GO" id="GO:0006779">
    <property type="term" value="P:porphyrin-containing compound biosynthetic process"/>
    <property type="evidence" value="ECO:0007669"/>
    <property type="project" value="InterPro"/>
</dbReference>